<dbReference type="GO" id="GO:0005509">
    <property type="term" value="F:calcium ion binding"/>
    <property type="evidence" value="ECO:0007669"/>
    <property type="project" value="InterPro"/>
</dbReference>
<accession>A0A812W2B9</accession>
<dbReference type="EMBL" id="CAJNIZ010043257">
    <property type="protein sequence ID" value="CAE7655748.1"/>
    <property type="molecule type" value="Genomic_DNA"/>
</dbReference>
<dbReference type="SMART" id="SM00054">
    <property type="entry name" value="EFh"/>
    <property type="match status" value="3"/>
</dbReference>
<feature type="domain" description="EF-hand" evidence="3">
    <location>
        <begin position="358"/>
        <end position="393"/>
    </location>
</feature>
<feature type="region of interest" description="Disordered" evidence="2">
    <location>
        <begin position="210"/>
        <end position="238"/>
    </location>
</feature>
<dbReference type="Proteomes" id="UP000649617">
    <property type="component" value="Unassembled WGS sequence"/>
</dbReference>
<gene>
    <name evidence="4" type="primary">cal-1</name>
    <name evidence="4" type="ORF">SPIL2461_LOCUS17617</name>
</gene>
<evidence type="ECO:0000256" key="1">
    <source>
        <dbReference type="ARBA" id="ARBA00022837"/>
    </source>
</evidence>
<proteinExistence type="predicted"/>
<evidence type="ECO:0000313" key="5">
    <source>
        <dbReference type="Proteomes" id="UP000649617"/>
    </source>
</evidence>
<feature type="domain" description="EF-hand" evidence="3">
    <location>
        <begin position="405"/>
        <end position="440"/>
    </location>
</feature>
<dbReference type="SUPFAM" id="SSF47473">
    <property type="entry name" value="EF-hand"/>
    <property type="match status" value="1"/>
</dbReference>
<dbReference type="AlphaFoldDB" id="A0A812W2B9"/>
<protein>
    <submittedName>
        <fullName evidence="4">Cal-1 protein</fullName>
    </submittedName>
</protein>
<dbReference type="OrthoDB" id="444540at2759"/>
<dbReference type="InterPro" id="IPR011992">
    <property type="entry name" value="EF-hand-dom_pair"/>
</dbReference>
<feature type="domain" description="EF-hand" evidence="3">
    <location>
        <begin position="442"/>
        <end position="477"/>
    </location>
</feature>
<evidence type="ECO:0000259" key="3">
    <source>
        <dbReference type="PROSITE" id="PS50222"/>
    </source>
</evidence>
<keyword evidence="1" id="KW-0106">Calcium</keyword>
<organism evidence="4 5">
    <name type="scientific">Symbiodinium pilosum</name>
    <name type="common">Dinoflagellate</name>
    <dbReference type="NCBI Taxonomy" id="2952"/>
    <lineage>
        <taxon>Eukaryota</taxon>
        <taxon>Sar</taxon>
        <taxon>Alveolata</taxon>
        <taxon>Dinophyceae</taxon>
        <taxon>Suessiales</taxon>
        <taxon>Symbiodiniaceae</taxon>
        <taxon>Symbiodinium</taxon>
    </lineage>
</organism>
<name>A0A812W2B9_SYMPI</name>
<dbReference type="Pfam" id="PF13833">
    <property type="entry name" value="EF-hand_8"/>
    <property type="match status" value="1"/>
</dbReference>
<keyword evidence="5" id="KW-1185">Reference proteome</keyword>
<comment type="caution">
    <text evidence="4">The sequence shown here is derived from an EMBL/GenBank/DDBJ whole genome shotgun (WGS) entry which is preliminary data.</text>
</comment>
<dbReference type="PROSITE" id="PS00018">
    <property type="entry name" value="EF_HAND_1"/>
    <property type="match status" value="2"/>
</dbReference>
<dbReference type="Pfam" id="PF13202">
    <property type="entry name" value="EF-hand_5"/>
    <property type="match status" value="2"/>
</dbReference>
<dbReference type="Gene3D" id="1.10.238.10">
    <property type="entry name" value="EF-hand"/>
    <property type="match status" value="2"/>
</dbReference>
<feature type="region of interest" description="Disordered" evidence="2">
    <location>
        <begin position="23"/>
        <end position="147"/>
    </location>
</feature>
<dbReference type="InterPro" id="IPR018247">
    <property type="entry name" value="EF_Hand_1_Ca_BS"/>
</dbReference>
<feature type="compositionally biased region" description="Polar residues" evidence="2">
    <location>
        <begin position="210"/>
        <end position="222"/>
    </location>
</feature>
<dbReference type="InterPro" id="IPR002048">
    <property type="entry name" value="EF_hand_dom"/>
</dbReference>
<reference evidence="4" key="1">
    <citation type="submission" date="2021-02" db="EMBL/GenBank/DDBJ databases">
        <authorList>
            <person name="Dougan E. K."/>
            <person name="Rhodes N."/>
            <person name="Thang M."/>
            <person name="Chan C."/>
        </authorList>
    </citation>
    <scope>NUCLEOTIDE SEQUENCE</scope>
</reference>
<dbReference type="PROSITE" id="PS50222">
    <property type="entry name" value="EF_HAND_2"/>
    <property type="match status" value="3"/>
</dbReference>
<evidence type="ECO:0000313" key="4">
    <source>
        <dbReference type="EMBL" id="CAE7655748.1"/>
    </source>
</evidence>
<evidence type="ECO:0000256" key="2">
    <source>
        <dbReference type="SAM" id="MobiDB-lite"/>
    </source>
</evidence>
<sequence length="668" mass="74159">MRAIEAVADLGALNQWAFEYHIASEAAEPRRRTRGASKPTTEAAGATPRLSRGSTKEGSGSRSGSLERTPLRSSLKSRDEDRGSAATTPNGEMCRVPSRNSQARSSRSTKEPVPSSPCSALGSLALENTEPSPVPSPAASQSRHLAASDFEDAGSLALAIREERPSTSTLALATRSEDLALVPVARPSPKTRRMKTELLSTHPWLQQLQQRSLHGSVPSSPSGARAFGGKQASSASTLPPLDNLQIQLHDGQKMELVAYSSPRAASRGSFQASAEEPRPVSRSFRDLATWGSKDERDLMATSTSGQRQEQGLLPQSIRSMDFWRATELFNLFDRRTGELDKLAFYHLLTAASRDKENINRSRSDTIFDEIDIDGSGKIDKEEFLGWVFQTNNSFLSSVRRRLESMDQLKVKALFEQMDNDGNRVIDKDEFWEFVEKFSPGMLSRSASDELHEFIDADKSGGIDVEEFLNWVHPGRELKMLRAEVPDDKAITGKVAAGMMAVDENSYVAPKKPLMETEPGKPVVLEFWIGSEWTPSFESIKRSLRSVFSSHQIRFQMRRDPRVIHTCSKLVAKVGRGIVLWDRDSMLAFKDDPFMNQATAGKWIKEVLLQCLPDVINAANVRLLKRKKLHVCFECGKSLEGSRFMNVLEYKVCSKHCAGLLKARAVIED</sequence>
<dbReference type="CDD" id="cd00051">
    <property type="entry name" value="EFh"/>
    <property type="match status" value="3"/>
</dbReference>